<dbReference type="InterPro" id="IPR009078">
    <property type="entry name" value="Ferritin-like_SF"/>
</dbReference>
<accession>A0A239DS08</accession>
<dbReference type="InterPro" id="IPR029447">
    <property type="entry name" value="DUF4439"/>
</dbReference>
<dbReference type="InterPro" id="IPR012347">
    <property type="entry name" value="Ferritin-like"/>
</dbReference>
<feature type="region of interest" description="Disordered" evidence="1">
    <location>
        <begin position="320"/>
        <end position="345"/>
    </location>
</feature>
<proteinExistence type="predicted"/>
<dbReference type="InterPro" id="IPR006311">
    <property type="entry name" value="TAT_signal"/>
</dbReference>
<dbReference type="RefSeq" id="WP_245868218.1">
    <property type="nucleotide sequence ID" value="NZ_FZOR01000003.1"/>
</dbReference>
<evidence type="ECO:0000256" key="1">
    <source>
        <dbReference type="SAM" id="MobiDB-lite"/>
    </source>
</evidence>
<gene>
    <name evidence="3" type="ORF">SAMN05443665_100328</name>
</gene>
<evidence type="ECO:0000313" key="3">
    <source>
        <dbReference type="EMBL" id="SNS34989.1"/>
    </source>
</evidence>
<dbReference type="SUPFAM" id="SSF47240">
    <property type="entry name" value="Ferritin-like"/>
    <property type="match status" value="1"/>
</dbReference>
<dbReference type="EMBL" id="FZOR01000003">
    <property type="protein sequence ID" value="SNS34989.1"/>
    <property type="molecule type" value="Genomic_DNA"/>
</dbReference>
<evidence type="ECO:0000313" key="4">
    <source>
        <dbReference type="Proteomes" id="UP000198318"/>
    </source>
</evidence>
<sequence length="345" mass="34941">MPNALPRSPEGTFPPAAAMSRRALLRRGAVLGAAIGGGALLLPWLAGCAAESSASSPAGRTDVAVLVAAMASEQHLIAAYEAVRSAGAAPADRLEPALAHHRRHLEVLRRHYVPGSGDRADEGGAMPSAGPAPPVPAGAARALAFLRDAEVDAASARTADAAKAGPALAQLVASIGACEAGHARTVEGEVPAVRSTSGAEAVRTALSAEHAAVYGYGVLGARLRGTLRQTAKDMWNDHRAQRDELVSILSGDPDPAAAAYRLPVQVTDARSAARLASALEDGLAAAYVGLAGLSAPDLRAFAADSAQRAMARSARWRARAGAAPPAEAFPGLPPAALAPRPEPGE</sequence>
<dbReference type="PROSITE" id="PS51318">
    <property type="entry name" value="TAT"/>
    <property type="match status" value="1"/>
</dbReference>
<name>A0A239DS08_9ACTN</name>
<dbReference type="Gene3D" id="1.20.1260.10">
    <property type="match status" value="1"/>
</dbReference>
<evidence type="ECO:0000259" key="2">
    <source>
        <dbReference type="Pfam" id="PF14530"/>
    </source>
</evidence>
<keyword evidence="4" id="KW-1185">Reference proteome</keyword>
<feature type="domain" description="DUF4439" evidence="2">
    <location>
        <begin position="201"/>
        <end position="333"/>
    </location>
</feature>
<feature type="compositionally biased region" description="Low complexity" evidence="1">
    <location>
        <begin position="320"/>
        <end position="339"/>
    </location>
</feature>
<dbReference type="Proteomes" id="UP000198318">
    <property type="component" value="Unassembled WGS sequence"/>
</dbReference>
<protein>
    <recommendedName>
        <fullName evidence="2">DUF4439 domain-containing protein</fullName>
    </recommendedName>
</protein>
<reference evidence="3 4" key="1">
    <citation type="submission" date="2017-06" db="EMBL/GenBank/DDBJ databases">
        <authorList>
            <person name="Kim H.J."/>
            <person name="Triplett B.A."/>
        </authorList>
    </citation>
    <scope>NUCLEOTIDE SEQUENCE [LARGE SCALE GENOMIC DNA]</scope>
    <source>
        <strain evidence="3 4">DSM 44715</strain>
    </source>
</reference>
<organism evidence="3 4">
    <name type="scientific">Actinomadura meyerae</name>
    <dbReference type="NCBI Taxonomy" id="240840"/>
    <lineage>
        <taxon>Bacteria</taxon>
        <taxon>Bacillati</taxon>
        <taxon>Actinomycetota</taxon>
        <taxon>Actinomycetes</taxon>
        <taxon>Streptosporangiales</taxon>
        <taxon>Thermomonosporaceae</taxon>
        <taxon>Actinomadura</taxon>
    </lineage>
</organism>
<dbReference type="Pfam" id="PF14530">
    <property type="entry name" value="DUF4439"/>
    <property type="match status" value="1"/>
</dbReference>
<dbReference type="AlphaFoldDB" id="A0A239DS08"/>